<feature type="compositionally biased region" description="Low complexity" evidence="3">
    <location>
        <begin position="369"/>
        <end position="380"/>
    </location>
</feature>
<accession>A0A022VY83</accession>
<evidence type="ECO:0000256" key="3">
    <source>
        <dbReference type="SAM" id="MobiDB-lite"/>
    </source>
</evidence>
<feature type="compositionally biased region" description="Polar residues" evidence="3">
    <location>
        <begin position="405"/>
        <end position="419"/>
    </location>
</feature>
<feature type="region of interest" description="Disordered" evidence="3">
    <location>
        <begin position="1359"/>
        <end position="1430"/>
    </location>
</feature>
<feature type="domain" description="PH" evidence="4">
    <location>
        <begin position="1212"/>
        <end position="1333"/>
    </location>
</feature>
<feature type="compositionally biased region" description="Basic and acidic residues" evidence="3">
    <location>
        <begin position="479"/>
        <end position="505"/>
    </location>
</feature>
<feature type="compositionally biased region" description="Acidic residues" evidence="3">
    <location>
        <begin position="529"/>
        <end position="548"/>
    </location>
</feature>
<feature type="compositionally biased region" description="Low complexity" evidence="3">
    <location>
        <begin position="71"/>
        <end position="80"/>
    </location>
</feature>
<feature type="compositionally biased region" description="Polar residues" evidence="3">
    <location>
        <begin position="879"/>
        <end position="900"/>
    </location>
</feature>
<sequence>MGSSQRPLSELSPVAQKRNSPSWKDPASTESSPFENSPLSNATSPRRFWQGRDAGSPFRLGHENSDPYEGSPRTSSASKRSSIENLMRASRVKNSSMFAREHKQEYDPTHIQVLERPLASGRPLSCQFQNSQDGTSQIDARRQLPSQTAGFRNSGEGAGTPQTTAKSGDEDASSLIKSPTSQSPGKSSLSKASRFGRGSAGFDPRHEIWSDDADESRVSMTSEGYSYHRQTKSVTFDAAPPQVNEYEMTTPVPSSVASSSREGSFEDASNEDSFDQSYSMEIEDSFDASLEDTDKTPVVLPDEWRYMSPDSANGETVGSDGDPFNDDFGSPGPDIRPSSRDSTLFKNRIESLDSNGERRPLPPLPPSQSSPQTSRSSPSPGLNAAFERGSSAQRDMPQPLRPASCSKSDIASPDRNSLSLEDRLKLMMSGEHSYQSDAETQRERRMRRAGAKERSVERDFDNSQKSEGNDESPAIESPRISRESILKNMKSQEESSELSEYHDTLHNSGNYNSLPLDPDVPIPSLETDQPFEDETVIIKEEDDDDDMDIYSVPMFSGNDTNGETDHAEAPGHIVDDSSSRYSDTSKDDVPTPPGGTLHNFEVGSGELTPTKSVHSPQYPEHDLLASSMSGPDADPNFDVQFTSYIDQSTPPAEDRLAQPPRIGQENVHNSLDRPGSPDSVIRHPISPAESPDQSLIVPEPIATIKAPGGTYKTRTSLTPADVSTMAATRRRVSGQDVPVSPIEEFKPLQRVEQPVKEEESTEFEQQIERKPLELAPLPEKSRISSLVKLDIKVDSASDGFGLDAEFDRVMEAQKVAFDIPFSQFSAQISGADNSAQDASSSFVDRNTADTTTTKQRGYLMRQNTKMVVATSRPEDDANTESLTAPNSPRKASQQTWTTEPWTPKARRQSIKMSGAIPRKKIAEEPVPPLPGQESTVKDAVNGAEETIEVETGDGCDNNGEDGDRGRLFVKVVGVKDLDLPLPRGERSYFSLTLDNGLHCVTTSCLELGRSAPIGQEFELVVMQELEFQLTLQMKPDQIKPKPQPVRPASPTKAPKPQKSSAFSRVFASPKKRREMELRQQQEAQQLQKRQAEEKALANIIDPWEKVRKIVDKDGNFARAYVSLADFEEKAFGRPLTVDVTCFNEWAIDETVSSVKSKRSTATTVSRRPPYKIGTLELQLLYVPKPKGATDDDMPKSMNACIREMREADHAAARNWEGFLSQQGGDCPYWRRRLFKLQGSKLTAFHEVTRQPRATINLAKAVKLIDDRSSLTQKETSAKGGRRRKSAFAEEEEGYMFVEEGFRIRFGNGEVIDFYADSRAEKDGWMKVLSETVGKCHSSGSGQAKPWTDLVLRREKNLNIKRPVEDKKPTVEEKKLVRHSYAPPPPPKEQHIGQTRPTPGAIPRPRHQPQLSQPNINSQEARRQKTRSLIF</sequence>
<dbReference type="InterPro" id="IPR001849">
    <property type="entry name" value="PH_domain"/>
</dbReference>
<dbReference type="GO" id="GO:0005525">
    <property type="term" value="F:GTP binding"/>
    <property type="evidence" value="ECO:0007669"/>
    <property type="project" value="TreeGrafter"/>
</dbReference>
<dbReference type="CDD" id="cd13278">
    <property type="entry name" value="PH_Bud4"/>
    <property type="match status" value="1"/>
</dbReference>
<dbReference type="SMART" id="SM00233">
    <property type="entry name" value="PH"/>
    <property type="match status" value="1"/>
</dbReference>
<dbReference type="Proteomes" id="UP000023758">
    <property type="component" value="Unassembled WGS sequence"/>
</dbReference>
<dbReference type="PANTHER" id="PTHR36100">
    <property type="entry name" value="BUD SITE SELECTION PROTEIN 4"/>
    <property type="match status" value="1"/>
</dbReference>
<reference evidence="5" key="1">
    <citation type="submission" date="2014-02" db="EMBL/GenBank/DDBJ databases">
        <title>The Genome Sequence of Trichophyton rubrum (morphotype fischeri) CBS 288.86.</title>
        <authorList>
            <consortium name="The Broad Institute Genomics Platform"/>
            <person name="Cuomo C.A."/>
            <person name="White T.C."/>
            <person name="Graser Y."/>
            <person name="Martinez-Rossi N."/>
            <person name="Heitman J."/>
            <person name="Young S.K."/>
            <person name="Zeng Q."/>
            <person name="Gargeya S."/>
            <person name="Abouelleil A."/>
            <person name="Alvarado L."/>
            <person name="Chapman S.B."/>
            <person name="Gainer-Dewar J."/>
            <person name="Goldberg J."/>
            <person name="Griggs A."/>
            <person name="Gujja S."/>
            <person name="Hansen M."/>
            <person name="Howarth C."/>
            <person name="Imamovic A."/>
            <person name="Larimer J."/>
            <person name="Martinez D."/>
            <person name="Murphy C."/>
            <person name="Pearson M.D."/>
            <person name="Persinoti G."/>
            <person name="Poon T."/>
            <person name="Priest M."/>
            <person name="Roberts A.D."/>
            <person name="Saif S."/>
            <person name="Shea T.D."/>
            <person name="Sykes S.N."/>
            <person name="Wortman J."/>
            <person name="Nusbaum C."/>
            <person name="Birren B."/>
        </authorList>
    </citation>
    <scope>NUCLEOTIDE SEQUENCE [LARGE SCALE GENOMIC DNA]</scope>
    <source>
        <strain evidence="5">CBS 288.86</strain>
    </source>
</reference>
<feature type="compositionally biased region" description="Polar residues" evidence="3">
    <location>
        <begin position="126"/>
        <end position="151"/>
    </location>
</feature>
<protein>
    <recommendedName>
        <fullName evidence="4">PH domain-containing protein</fullName>
    </recommendedName>
</protein>
<feature type="compositionally biased region" description="Polar residues" evidence="3">
    <location>
        <begin position="17"/>
        <end position="44"/>
    </location>
</feature>
<keyword evidence="1" id="KW-0132">Cell division</keyword>
<dbReference type="InterPro" id="IPR011993">
    <property type="entry name" value="PH-like_dom_sf"/>
</dbReference>
<dbReference type="InterPro" id="IPR012966">
    <property type="entry name" value="AHD"/>
</dbReference>
<dbReference type="Gene3D" id="2.30.29.30">
    <property type="entry name" value="Pleckstrin-homology domain (PH domain)/Phosphotyrosine-binding domain (PTB)"/>
    <property type="match status" value="1"/>
</dbReference>
<dbReference type="PANTHER" id="PTHR36100:SF1">
    <property type="entry name" value="BUD SITE SELECTION PROTEIN 4"/>
    <property type="match status" value="1"/>
</dbReference>
<feature type="compositionally biased region" description="Basic and acidic residues" evidence="3">
    <location>
        <begin position="1359"/>
        <end position="1374"/>
    </location>
</feature>
<feature type="compositionally biased region" description="Basic and acidic residues" evidence="3">
    <location>
        <begin position="450"/>
        <end position="468"/>
    </location>
</feature>
<dbReference type="EMBL" id="KK207876">
    <property type="protein sequence ID" value="EZF50909.1"/>
    <property type="molecule type" value="Genomic_DNA"/>
</dbReference>
<dbReference type="Pfam" id="PF08174">
    <property type="entry name" value="Anillin"/>
    <property type="match status" value="1"/>
</dbReference>
<evidence type="ECO:0000256" key="2">
    <source>
        <dbReference type="ARBA" id="ARBA00023306"/>
    </source>
</evidence>
<feature type="compositionally biased region" description="Low complexity" evidence="3">
    <location>
        <begin position="249"/>
        <end position="260"/>
    </location>
</feature>
<gene>
    <name evidence="5" type="ORF">H103_05728</name>
</gene>
<dbReference type="Pfam" id="PF00169">
    <property type="entry name" value="PH"/>
    <property type="match status" value="1"/>
</dbReference>
<evidence type="ECO:0000313" key="5">
    <source>
        <dbReference type="EMBL" id="EZF50909.1"/>
    </source>
</evidence>
<feature type="compositionally biased region" description="Basic and acidic residues" evidence="3">
    <location>
        <begin position="347"/>
        <end position="360"/>
    </location>
</feature>
<feature type="compositionally biased region" description="Polar residues" evidence="3">
    <location>
        <begin position="1408"/>
        <end position="1418"/>
    </location>
</feature>
<keyword evidence="2" id="KW-0131">Cell cycle</keyword>
<dbReference type="InterPro" id="IPR052007">
    <property type="entry name" value="Bud4"/>
</dbReference>
<name>A0A022VY83_TRIRU</name>
<proteinExistence type="predicted"/>
<feature type="region of interest" description="Disordered" evidence="3">
    <location>
        <begin position="870"/>
        <end position="910"/>
    </location>
</feature>
<feature type="region of interest" description="Disordered" evidence="3">
    <location>
        <begin position="1"/>
        <end position="699"/>
    </location>
</feature>
<feature type="compositionally biased region" description="Polar residues" evidence="3">
    <location>
        <begin position="175"/>
        <end position="191"/>
    </location>
</feature>
<dbReference type="PROSITE" id="PS50003">
    <property type="entry name" value="PH_DOMAIN"/>
    <property type="match status" value="1"/>
</dbReference>
<feature type="compositionally biased region" description="Basic and acidic residues" evidence="3">
    <location>
        <begin position="99"/>
        <end position="108"/>
    </location>
</feature>
<dbReference type="SUPFAM" id="SSF50729">
    <property type="entry name" value="PH domain-like"/>
    <property type="match status" value="1"/>
</dbReference>
<feature type="region of interest" description="Disordered" evidence="3">
    <location>
        <begin position="1034"/>
        <end position="1063"/>
    </location>
</feature>
<organism evidence="5">
    <name type="scientific">Trichophyton rubrum CBS 288.86</name>
    <dbReference type="NCBI Taxonomy" id="1215330"/>
    <lineage>
        <taxon>Eukaryota</taxon>
        <taxon>Fungi</taxon>
        <taxon>Dikarya</taxon>
        <taxon>Ascomycota</taxon>
        <taxon>Pezizomycotina</taxon>
        <taxon>Eurotiomycetes</taxon>
        <taxon>Eurotiomycetidae</taxon>
        <taxon>Onygenales</taxon>
        <taxon>Arthrodermataceae</taxon>
        <taxon>Trichophyton</taxon>
    </lineage>
</organism>
<dbReference type="OrthoDB" id="2123378at2759"/>
<feature type="compositionally biased region" description="Basic and acidic residues" evidence="3">
    <location>
        <begin position="563"/>
        <end position="589"/>
    </location>
</feature>
<dbReference type="GO" id="GO:0051301">
    <property type="term" value="P:cell division"/>
    <property type="evidence" value="ECO:0007669"/>
    <property type="project" value="UniProtKB-KW"/>
</dbReference>
<feature type="compositionally biased region" description="Acidic residues" evidence="3">
    <location>
        <begin position="281"/>
        <end position="291"/>
    </location>
</feature>
<evidence type="ECO:0000256" key="1">
    <source>
        <dbReference type="ARBA" id="ARBA00022618"/>
    </source>
</evidence>
<feature type="compositionally biased region" description="Polar residues" evidence="3">
    <location>
        <begin position="639"/>
        <end position="650"/>
    </location>
</feature>
<dbReference type="FunFam" id="2.30.29.30:FF:000311">
    <property type="entry name" value="GTP binding protein (Bud4)"/>
    <property type="match status" value="1"/>
</dbReference>
<evidence type="ECO:0000259" key="4">
    <source>
        <dbReference type="PROSITE" id="PS50003"/>
    </source>
</evidence>